<sequence length="72" mass="7967">MFIPDPTSVPRIARVIRKVKLAKAGNNGIRGRIKASADHLEQGSPLTLIFLRHKTVARDAQCLQLGKEDHIV</sequence>
<protein>
    <submittedName>
        <fullName evidence="1">Uncharacterized protein</fullName>
    </submittedName>
</protein>
<dbReference type="Proteomes" id="UP000815677">
    <property type="component" value="Unassembled WGS sequence"/>
</dbReference>
<dbReference type="EMBL" id="DF846762">
    <property type="protein sequence ID" value="GAT50963.1"/>
    <property type="molecule type" value="Genomic_DNA"/>
</dbReference>
<evidence type="ECO:0000313" key="1">
    <source>
        <dbReference type="EMBL" id="GAT50963.1"/>
    </source>
</evidence>
<reference evidence="1" key="1">
    <citation type="submission" date="2014-09" db="EMBL/GenBank/DDBJ databases">
        <title>Genome sequence of the luminous mushroom Mycena chlorophos for searching fungal bioluminescence genes.</title>
        <authorList>
            <person name="Tanaka Y."/>
            <person name="Kasuga D."/>
            <person name="Oba Y."/>
            <person name="Hase S."/>
            <person name="Sato K."/>
            <person name="Oba Y."/>
            <person name="Sakakibara Y."/>
        </authorList>
    </citation>
    <scope>NUCLEOTIDE SEQUENCE</scope>
</reference>
<keyword evidence="2" id="KW-1185">Reference proteome</keyword>
<proteinExistence type="predicted"/>
<organism evidence="1 2">
    <name type="scientific">Mycena chlorophos</name>
    <name type="common">Agaric fungus</name>
    <name type="synonym">Agaricus chlorophos</name>
    <dbReference type="NCBI Taxonomy" id="658473"/>
    <lineage>
        <taxon>Eukaryota</taxon>
        <taxon>Fungi</taxon>
        <taxon>Dikarya</taxon>
        <taxon>Basidiomycota</taxon>
        <taxon>Agaricomycotina</taxon>
        <taxon>Agaricomycetes</taxon>
        <taxon>Agaricomycetidae</taxon>
        <taxon>Agaricales</taxon>
        <taxon>Marasmiineae</taxon>
        <taxon>Mycenaceae</taxon>
        <taxon>Mycena</taxon>
    </lineage>
</organism>
<accession>A0ABQ0LIP5</accession>
<evidence type="ECO:0000313" key="2">
    <source>
        <dbReference type="Proteomes" id="UP000815677"/>
    </source>
</evidence>
<name>A0ABQ0LIP5_MYCCL</name>
<gene>
    <name evidence="1" type="ORF">MCHLO_08146</name>
</gene>